<dbReference type="PROSITE" id="PS00075">
    <property type="entry name" value="DHFR_1"/>
    <property type="match status" value="1"/>
</dbReference>
<keyword evidence="11" id="KW-1185">Reference proteome</keyword>
<evidence type="ECO:0000256" key="5">
    <source>
        <dbReference type="ARBA" id="ARBA00022857"/>
    </source>
</evidence>
<dbReference type="SUPFAM" id="SSF53597">
    <property type="entry name" value="Dihydrofolate reductase-like"/>
    <property type="match status" value="1"/>
</dbReference>
<evidence type="ECO:0000256" key="8">
    <source>
        <dbReference type="RuleBase" id="RU004474"/>
    </source>
</evidence>
<dbReference type="EMBL" id="JBAKBE010000014">
    <property type="protein sequence ID" value="MEH0098402.1"/>
    <property type="molecule type" value="Genomic_DNA"/>
</dbReference>
<feature type="domain" description="DHFR" evidence="9">
    <location>
        <begin position="32"/>
        <end position="199"/>
    </location>
</feature>
<comment type="similarity">
    <text evidence="2 8">Belongs to the dihydrofolate reductase family.</text>
</comment>
<evidence type="ECO:0000256" key="7">
    <source>
        <dbReference type="ARBA" id="ARBA00025067"/>
    </source>
</evidence>
<dbReference type="InterPro" id="IPR017925">
    <property type="entry name" value="DHFR_CS"/>
</dbReference>
<name>A0ABU7ZV18_9HYPH</name>
<dbReference type="PANTHER" id="PTHR48069:SF3">
    <property type="entry name" value="DIHYDROFOLATE REDUCTASE"/>
    <property type="match status" value="1"/>
</dbReference>
<protein>
    <recommendedName>
        <fullName evidence="3">dihydrofolate reductase</fullName>
        <ecNumber evidence="3">1.5.1.3</ecNumber>
    </recommendedName>
</protein>
<keyword evidence="6 10" id="KW-0560">Oxidoreductase</keyword>
<dbReference type="Pfam" id="PF00186">
    <property type="entry name" value="DHFR_1"/>
    <property type="match status" value="1"/>
</dbReference>
<evidence type="ECO:0000256" key="4">
    <source>
        <dbReference type="ARBA" id="ARBA00022563"/>
    </source>
</evidence>
<comment type="function">
    <text evidence="7">Key enzyme in folate metabolism. Catalyzes an essential reaction for de novo glycine and purine synthesis, and for DNA precursor synthesis.</text>
</comment>
<dbReference type="RefSeq" id="WP_334252995.1">
    <property type="nucleotide sequence ID" value="NZ_JBAKBE010000014.1"/>
</dbReference>
<dbReference type="InterPro" id="IPR012259">
    <property type="entry name" value="DHFR"/>
</dbReference>
<dbReference type="InterPro" id="IPR024072">
    <property type="entry name" value="DHFR-like_dom_sf"/>
</dbReference>
<dbReference type="CDD" id="cd00209">
    <property type="entry name" value="DHFR"/>
    <property type="match status" value="1"/>
</dbReference>
<evidence type="ECO:0000256" key="3">
    <source>
        <dbReference type="ARBA" id="ARBA00012856"/>
    </source>
</evidence>
<evidence type="ECO:0000256" key="1">
    <source>
        <dbReference type="ARBA" id="ARBA00004903"/>
    </source>
</evidence>
<dbReference type="GO" id="GO:0004146">
    <property type="term" value="F:dihydrofolate reductase activity"/>
    <property type="evidence" value="ECO:0007669"/>
    <property type="project" value="UniProtKB-EC"/>
</dbReference>
<evidence type="ECO:0000256" key="2">
    <source>
        <dbReference type="ARBA" id="ARBA00009539"/>
    </source>
</evidence>
<dbReference type="PANTHER" id="PTHR48069">
    <property type="entry name" value="DIHYDROFOLATE REDUCTASE"/>
    <property type="match status" value="1"/>
</dbReference>
<proteinExistence type="inferred from homology"/>
<keyword evidence="4" id="KW-0554">One-carbon metabolism</keyword>
<reference evidence="10 11" key="1">
    <citation type="submission" date="2024-02" db="EMBL/GenBank/DDBJ databases">
        <title>A new putative Pannonibacter species isolated from two cases of bloodstream infections in paediatric patients.</title>
        <authorList>
            <person name="Castellana S."/>
            <person name="De Laurentiis V."/>
            <person name="Grassi M."/>
            <person name="De Leonardis F."/>
            <person name="Mosca A."/>
            <person name="De Carlo C."/>
            <person name="Sparapano E."/>
            <person name="Ronga L."/>
            <person name="Santacroce L."/>
            <person name="Chironna M."/>
            <person name="De Robertis A."/>
            <person name="Bianco A."/>
            <person name="Del Sambro L."/>
            <person name="Capozzi L."/>
            <person name="Parisi A."/>
        </authorList>
    </citation>
    <scope>NUCLEOTIDE SEQUENCE [LARGE SCALE GENOMIC DNA]</scope>
    <source>
        <strain evidence="10 11">Pt2</strain>
    </source>
</reference>
<evidence type="ECO:0000313" key="10">
    <source>
        <dbReference type="EMBL" id="MEH0098402.1"/>
    </source>
</evidence>
<dbReference type="Gene3D" id="3.40.430.10">
    <property type="entry name" value="Dihydrofolate Reductase, subunit A"/>
    <property type="match status" value="1"/>
</dbReference>
<evidence type="ECO:0000313" key="11">
    <source>
        <dbReference type="Proteomes" id="UP001380822"/>
    </source>
</evidence>
<dbReference type="EC" id="1.5.1.3" evidence="3"/>
<comment type="caution">
    <text evidence="10">The sequence shown here is derived from an EMBL/GenBank/DDBJ whole genome shotgun (WGS) entry which is preliminary data.</text>
</comment>
<dbReference type="Proteomes" id="UP001380822">
    <property type="component" value="Unassembled WGS sequence"/>
</dbReference>
<evidence type="ECO:0000259" key="9">
    <source>
        <dbReference type="PROSITE" id="PS51330"/>
    </source>
</evidence>
<accession>A0ABU7ZV18</accession>
<gene>
    <name evidence="10" type="ORF">V6L76_19235</name>
</gene>
<dbReference type="InterPro" id="IPR001796">
    <property type="entry name" value="DHFR_dom"/>
</dbReference>
<organism evidence="10 11">
    <name type="scientific">Pannonibacter anstelovis</name>
    <dbReference type="NCBI Taxonomy" id="3121537"/>
    <lineage>
        <taxon>Bacteria</taxon>
        <taxon>Pseudomonadati</taxon>
        <taxon>Pseudomonadota</taxon>
        <taxon>Alphaproteobacteria</taxon>
        <taxon>Hyphomicrobiales</taxon>
        <taxon>Stappiaceae</taxon>
        <taxon>Pannonibacter</taxon>
    </lineage>
</organism>
<dbReference type="PRINTS" id="PR00070">
    <property type="entry name" value="DHFR"/>
</dbReference>
<sequence length="254" mass="29733">MAGNRPLNALKQAWSLFEVVAEMRTKNIVMPSISFIVARSFPGDVIGCENELPWRLKTDLKNFKSVTKGKAIIMGRKTFDSIGKPLPNRKNIVLSRTPGEAVDGVVFVTSVEEALFEADFYSITHNADEFFVIGGDQIYRKFGELYQKIYLTEVFSDNIHGDAFFRDQYDRRQWRIVSEKDFPRTDEDEFPFRLTVFERRNRTVRMFSIDKFYKEYSEKIEKLNDMEKAYLERGVKRRTEVDVEERQLFPAVVC</sequence>
<evidence type="ECO:0000256" key="6">
    <source>
        <dbReference type="ARBA" id="ARBA00023002"/>
    </source>
</evidence>
<keyword evidence="5" id="KW-0521">NADP</keyword>
<comment type="pathway">
    <text evidence="1">Cofactor biosynthesis; tetrahydrofolate biosynthesis; 5,6,7,8-tetrahydrofolate from 7,8-dihydrofolate: step 1/1.</text>
</comment>
<dbReference type="PROSITE" id="PS51330">
    <property type="entry name" value="DHFR_2"/>
    <property type="match status" value="1"/>
</dbReference>